<proteinExistence type="predicted"/>
<evidence type="ECO:0000256" key="1">
    <source>
        <dbReference type="SAM" id="MobiDB-lite"/>
    </source>
</evidence>
<comment type="caution">
    <text evidence="4">The sequence shown here is derived from an EMBL/GenBank/DDBJ whole genome shotgun (WGS) entry which is preliminary data.</text>
</comment>
<keyword evidence="2" id="KW-0732">Signal</keyword>
<dbReference type="Proteomes" id="UP000292686">
    <property type="component" value="Unassembled WGS sequence"/>
</dbReference>
<feature type="region of interest" description="Disordered" evidence="1">
    <location>
        <begin position="21"/>
        <end position="40"/>
    </location>
</feature>
<feature type="signal peptide" evidence="2">
    <location>
        <begin position="1"/>
        <end position="17"/>
    </location>
</feature>
<accession>A0A4Q2M2R6</accession>
<dbReference type="RefSeq" id="WP_129175778.1">
    <property type="nucleotide sequence ID" value="NZ_JACCBI010000001.1"/>
</dbReference>
<feature type="chain" id="PRO_5038238990" evidence="2">
    <location>
        <begin position="18"/>
        <end position="154"/>
    </location>
</feature>
<reference evidence="3 6" key="2">
    <citation type="submission" date="2020-07" db="EMBL/GenBank/DDBJ databases">
        <title>Sequencing the genomes of 1000 actinobacteria strains.</title>
        <authorList>
            <person name="Klenk H.-P."/>
        </authorList>
    </citation>
    <scope>NUCLEOTIDE SEQUENCE [LARGE SCALE GENOMIC DNA]</scope>
    <source>
        <strain evidence="3 6">DSM 23870</strain>
    </source>
</reference>
<dbReference type="EMBL" id="SDPM01000006">
    <property type="protein sequence ID" value="RXZ86089.1"/>
    <property type="molecule type" value="Genomic_DNA"/>
</dbReference>
<organism evidence="4 5">
    <name type="scientific">Agromyces atrinae</name>
    <dbReference type="NCBI Taxonomy" id="592376"/>
    <lineage>
        <taxon>Bacteria</taxon>
        <taxon>Bacillati</taxon>
        <taxon>Actinomycetota</taxon>
        <taxon>Actinomycetes</taxon>
        <taxon>Micrococcales</taxon>
        <taxon>Microbacteriaceae</taxon>
        <taxon>Agromyces</taxon>
    </lineage>
</organism>
<evidence type="ECO:0000313" key="5">
    <source>
        <dbReference type="Proteomes" id="UP000292686"/>
    </source>
</evidence>
<reference evidence="4 5" key="1">
    <citation type="submission" date="2019-01" db="EMBL/GenBank/DDBJ databases">
        <title>Agromyces.</title>
        <authorList>
            <person name="Li J."/>
        </authorList>
    </citation>
    <scope>NUCLEOTIDE SEQUENCE [LARGE SCALE GENOMIC DNA]</scope>
    <source>
        <strain evidence="4 5">DSM 23870</strain>
    </source>
</reference>
<dbReference type="AlphaFoldDB" id="A0A4Q2M2R6"/>
<dbReference type="PROSITE" id="PS51257">
    <property type="entry name" value="PROKAR_LIPOPROTEIN"/>
    <property type="match status" value="1"/>
</dbReference>
<evidence type="ECO:0000256" key="2">
    <source>
        <dbReference type="SAM" id="SignalP"/>
    </source>
</evidence>
<evidence type="ECO:0000313" key="6">
    <source>
        <dbReference type="Proteomes" id="UP000581087"/>
    </source>
</evidence>
<evidence type="ECO:0000313" key="4">
    <source>
        <dbReference type="EMBL" id="RXZ86089.1"/>
    </source>
</evidence>
<name>A0A4Q2M2R6_9MICO</name>
<protein>
    <submittedName>
        <fullName evidence="4">Uncharacterized protein</fullName>
    </submittedName>
</protein>
<keyword evidence="5" id="KW-1185">Reference proteome</keyword>
<sequence>MKIHSIVIALIAVGTLAACTDASDPTPEPTATPSPSATAAPYAVPEIGAGEIARVTFDEAAAPESGEIIISGAIADDGAVRVDGDCDGSEVGFRVITAAVDGAGETLLEGSIPCGVAEPDPFSYTVDYSGPAQIMLTDTDGSTKGWVRLSAEAN</sequence>
<evidence type="ECO:0000313" key="3">
    <source>
        <dbReference type="EMBL" id="NYD68732.1"/>
    </source>
</evidence>
<dbReference type="EMBL" id="JACCBI010000001">
    <property type="protein sequence ID" value="NYD68732.1"/>
    <property type="molecule type" value="Genomic_DNA"/>
</dbReference>
<dbReference type="Proteomes" id="UP000581087">
    <property type="component" value="Unassembled WGS sequence"/>
</dbReference>
<gene>
    <name evidence="3" type="ORF">BJ972_003251</name>
    <name evidence="4" type="ORF">ESP50_12905</name>
</gene>